<gene>
    <name evidence="1" type="ORF">EVAR_96213_1</name>
</gene>
<reference evidence="1 2" key="1">
    <citation type="journal article" date="2019" name="Commun. Biol.">
        <title>The bagworm genome reveals a unique fibroin gene that provides high tensile strength.</title>
        <authorList>
            <person name="Kono N."/>
            <person name="Nakamura H."/>
            <person name="Ohtoshi R."/>
            <person name="Tomita M."/>
            <person name="Numata K."/>
            <person name="Arakawa K."/>
        </authorList>
    </citation>
    <scope>NUCLEOTIDE SEQUENCE [LARGE SCALE GENOMIC DNA]</scope>
</reference>
<name>A0A4C1WNB7_EUMVA</name>
<dbReference type="EMBL" id="BGZK01000585">
    <property type="protein sequence ID" value="GBP51617.1"/>
    <property type="molecule type" value="Genomic_DNA"/>
</dbReference>
<accession>A0A4C1WNB7</accession>
<sequence>MQARRRVLDTSDTAKAREATSGLFKRKYWRADFAMGKSRRTALSLVNVSVNRVRRRRRSLDLQAFKSTSRGALCRRGERALTGERVTRHGGTRIKRFAILEVLKRKRVYTAVLERWNSEFKILSTRPFRHLGYRYIAVEYSKRIVVSDMIIFYEFKQAYIFGQEALKFVR</sequence>
<dbReference type="AlphaFoldDB" id="A0A4C1WNB7"/>
<organism evidence="1 2">
    <name type="scientific">Eumeta variegata</name>
    <name type="common">Bagworm moth</name>
    <name type="synonym">Eumeta japonica</name>
    <dbReference type="NCBI Taxonomy" id="151549"/>
    <lineage>
        <taxon>Eukaryota</taxon>
        <taxon>Metazoa</taxon>
        <taxon>Ecdysozoa</taxon>
        <taxon>Arthropoda</taxon>
        <taxon>Hexapoda</taxon>
        <taxon>Insecta</taxon>
        <taxon>Pterygota</taxon>
        <taxon>Neoptera</taxon>
        <taxon>Endopterygota</taxon>
        <taxon>Lepidoptera</taxon>
        <taxon>Glossata</taxon>
        <taxon>Ditrysia</taxon>
        <taxon>Tineoidea</taxon>
        <taxon>Psychidae</taxon>
        <taxon>Oiketicinae</taxon>
        <taxon>Eumeta</taxon>
    </lineage>
</organism>
<keyword evidence="2" id="KW-1185">Reference proteome</keyword>
<evidence type="ECO:0000313" key="1">
    <source>
        <dbReference type="EMBL" id="GBP51617.1"/>
    </source>
</evidence>
<proteinExistence type="predicted"/>
<evidence type="ECO:0000313" key="2">
    <source>
        <dbReference type="Proteomes" id="UP000299102"/>
    </source>
</evidence>
<comment type="caution">
    <text evidence="1">The sequence shown here is derived from an EMBL/GenBank/DDBJ whole genome shotgun (WGS) entry which is preliminary data.</text>
</comment>
<protein>
    <submittedName>
        <fullName evidence="1">Uncharacterized protein</fullName>
    </submittedName>
</protein>
<dbReference type="Proteomes" id="UP000299102">
    <property type="component" value="Unassembled WGS sequence"/>
</dbReference>